<protein>
    <submittedName>
        <fullName evidence="1">Nucleotidyl transferase AbiEii/AbiGii toxin family protein</fullName>
    </submittedName>
</protein>
<evidence type="ECO:0000313" key="2">
    <source>
        <dbReference type="EMBL" id="QTE50193.1"/>
    </source>
</evidence>
<keyword evidence="4" id="KW-1185">Reference proteome</keyword>
<organism evidence="1 3">
    <name type="scientific">Mucilaginibacter rubeus</name>
    <dbReference type="NCBI Taxonomy" id="2027860"/>
    <lineage>
        <taxon>Bacteria</taxon>
        <taxon>Pseudomonadati</taxon>
        <taxon>Bacteroidota</taxon>
        <taxon>Sphingobacteriia</taxon>
        <taxon>Sphingobacteriales</taxon>
        <taxon>Sphingobacteriaceae</taxon>
        <taxon>Mucilaginibacter</taxon>
    </lineage>
</organism>
<dbReference type="EMBL" id="CP043451">
    <property type="protein sequence ID" value="QEM07254.1"/>
    <property type="molecule type" value="Genomic_DNA"/>
</dbReference>
<evidence type="ECO:0000313" key="1">
    <source>
        <dbReference type="EMBL" id="QEM07254.1"/>
    </source>
</evidence>
<keyword evidence="1" id="KW-0808">Transferase</keyword>
<dbReference type="Proteomes" id="UP000250557">
    <property type="component" value="Chromosome"/>
</dbReference>
<dbReference type="AlphaFoldDB" id="A0AAE6JJV5"/>
<proteinExistence type="predicted"/>
<dbReference type="Proteomes" id="UP000663940">
    <property type="component" value="Chromosome"/>
</dbReference>
<gene>
    <name evidence="1" type="ORF">DIU31_028525</name>
    <name evidence="2" type="ORF">J3L21_32480</name>
</gene>
<dbReference type="InterPro" id="IPR014942">
    <property type="entry name" value="AbiEii"/>
</dbReference>
<dbReference type="RefSeq" id="WP_112653039.1">
    <property type="nucleotide sequence ID" value="NZ_CP043451.1"/>
</dbReference>
<dbReference type="GO" id="GO:0016740">
    <property type="term" value="F:transferase activity"/>
    <property type="evidence" value="ECO:0007669"/>
    <property type="project" value="UniProtKB-KW"/>
</dbReference>
<dbReference type="EMBL" id="CP071880">
    <property type="protein sequence ID" value="QTE50193.1"/>
    <property type="molecule type" value="Genomic_DNA"/>
</dbReference>
<sequence length="263" mass="31311">MIARRYIEEWKEFAPWPDNAQVEQDLIIERALVEMFSDEMIRENLAFRGGTAFHKLFLKPQVRYSEDIDLVQIQEGPINPILKRIRERLDFLGTKRIVKQKANNNTIVYRFESEIAPIINMALKIEINCREHFNVLGLQSFPFKVENSWFNGECDLTTYQLEELLGTKLRALYQRRKGRDLFDLYWALTNHEIDKEKLLHCYRSYMKFSSAQPPTPKMFIANMDEKLKDKEFTDDIHVILRPGIEYNNEIAYELVKRELLENI</sequence>
<dbReference type="Gene3D" id="3.10.450.620">
    <property type="entry name" value="JHP933, nucleotidyltransferase-like core domain"/>
    <property type="match status" value="1"/>
</dbReference>
<name>A0AAE6JJV5_9SPHI</name>
<reference evidence="1 3" key="1">
    <citation type="submission" date="2019-08" db="EMBL/GenBank/DDBJ databases">
        <title>Comparative genome analysis confer to the adaptation heavy metal polluted environment.</title>
        <authorList>
            <person name="Li Y."/>
        </authorList>
    </citation>
    <scope>NUCLEOTIDE SEQUENCE [LARGE SCALE GENOMIC DNA]</scope>
    <source>
        <strain evidence="1 3">P2</strain>
    </source>
</reference>
<accession>A0AAE6JJV5</accession>
<evidence type="ECO:0000313" key="4">
    <source>
        <dbReference type="Proteomes" id="UP000663940"/>
    </source>
</evidence>
<reference evidence="2 4" key="2">
    <citation type="submission" date="2021-03" db="EMBL/GenBank/DDBJ databases">
        <title>Mucilaginibacter strains isolated from gold and copper mining confer multi heavy-metal resistance.</title>
        <authorList>
            <person name="Li Y."/>
        </authorList>
    </citation>
    <scope>NUCLEOTIDE SEQUENCE [LARGE SCALE GENOMIC DNA]</scope>
    <source>
        <strain evidence="2 4">P2-4</strain>
    </source>
</reference>
<evidence type="ECO:0000313" key="3">
    <source>
        <dbReference type="Proteomes" id="UP000250557"/>
    </source>
</evidence>
<dbReference type="Pfam" id="PF08843">
    <property type="entry name" value="AbiEii"/>
    <property type="match status" value="1"/>
</dbReference>